<dbReference type="GeneID" id="39738152"/>
<dbReference type="KEGG" id="prel:PRELSG_1321900"/>
<accession>A0A1J1HHW1</accession>
<dbReference type="Pfam" id="PF14733">
    <property type="entry name" value="ACDC"/>
    <property type="match status" value="1"/>
</dbReference>
<dbReference type="AlphaFoldDB" id="A0A1J1HHW1"/>
<feature type="domain" description="AP2-coincident C-terminal" evidence="8">
    <location>
        <begin position="637"/>
        <end position="722"/>
    </location>
</feature>
<protein>
    <submittedName>
        <fullName evidence="9">Transcription factor with AP2 domain(S), putative</fullName>
    </submittedName>
</protein>
<evidence type="ECO:0000313" key="10">
    <source>
        <dbReference type="Proteomes" id="UP000220158"/>
    </source>
</evidence>
<dbReference type="Pfam" id="PF00847">
    <property type="entry name" value="AP2"/>
    <property type="match status" value="1"/>
</dbReference>
<evidence type="ECO:0000256" key="5">
    <source>
        <dbReference type="ARBA" id="ARBA00023242"/>
    </source>
</evidence>
<keyword evidence="10" id="KW-1185">Reference proteome</keyword>
<evidence type="ECO:0000313" key="9">
    <source>
        <dbReference type="EMBL" id="CRH03860.1"/>
    </source>
</evidence>
<gene>
    <name evidence="9" type="primary">ApiAP2</name>
    <name evidence="9" type="ORF">PRELSG_1321900</name>
</gene>
<dbReference type="OMA" id="FNKPLKW"/>
<dbReference type="GO" id="GO:0003700">
    <property type="term" value="F:DNA-binding transcription factor activity"/>
    <property type="evidence" value="ECO:0007669"/>
    <property type="project" value="InterPro"/>
</dbReference>
<keyword evidence="4" id="KW-0804">Transcription</keyword>
<dbReference type="OrthoDB" id="364262at2759"/>
<proteinExistence type="predicted"/>
<evidence type="ECO:0000259" key="7">
    <source>
        <dbReference type="Pfam" id="PF00847"/>
    </source>
</evidence>
<dbReference type="GO" id="GO:0003677">
    <property type="term" value="F:DNA binding"/>
    <property type="evidence" value="ECO:0007669"/>
    <property type="project" value="UniProtKB-KW"/>
</dbReference>
<feature type="domain" description="AP2/ERF" evidence="7">
    <location>
        <begin position="52"/>
        <end position="103"/>
    </location>
</feature>
<keyword evidence="5" id="KW-0539">Nucleus</keyword>
<feature type="compositionally biased region" description="Basic and acidic residues" evidence="6">
    <location>
        <begin position="207"/>
        <end position="227"/>
    </location>
</feature>
<dbReference type="InterPro" id="IPR028078">
    <property type="entry name" value="ACDC"/>
</dbReference>
<dbReference type="Gene3D" id="1.20.5.2050">
    <property type="match status" value="1"/>
</dbReference>
<dbReference type="VEuPathDB" id="PlasmoDB:PRELSG_1321900"/>
<keyword evidence="3" id="KW-0238">DNA-binding</keyword>
<feature type="region of interest" description="Disordered" evidence="6">
    <location>
        <begin position="158"/>
        <end position="257"/>
    </location>
</feature>
<name>A0A1J1HHW1_PLARL</name>
<dbReference type="InterPro" id="IPR001471">
    <property type="entry name" value="AP2/ERF_dom"/>
</dbReference>
<organism evidence="9 10">
    <name type="scientific">Plasmodium relictum</name>
    <dbReference type="NCBI Taxonomy" id="85471"/>
    <lineage>
        <taxon>Eukaryota</taxon>
        <taxon>Sar</taxon>
        <taxon>Alveolata</taxon>
        <taxon>Apicomplexa</taxon>
        <taxon>Aconoidasida</taxon>
        <taxon>Haemosporida</taxon>
        <taxon>Plasmodiidae</taxon>
        <taxon>Plasmodium</taxon>
        <taxon>Plasmodium (Haemamoeba)</taxon>
    </lineage>
</organism>
<dbReference type="GO" id="GO:0005634">
    <property type="term" value="C:nucleus"/>
    <property type="evidence" value="ECO:0007669"/>
    <property type="project" value="UniProtKB-SubCell"/>
</dbReference>
<comment type="subcellular location">
    <subcellularLocation>
        <location evidence="1">Nucleus</location>
    </subcellularLocation>
</comment>
<feature type="compositionally biased region" description="Low complexity" evidence="6">
    <location>
        <begin position="195"/>
        <end position="206"/>
    </location>
</feature>
<sequence length="738" mass="86461">MNNYFENFDELLKELDLKNYVSFVKKCFKNGIKKNEESICAQDLRNLAKCLPRVSGVWYDLHKNSWEARWSEGTKSARKYYSVQKFGFHEARKLAIKTIKTKEINYLYNSINEDFNKPLKWSLNNEFLEMNHDPTINLKKKCRAKNCKIKEIKIKKESNNINKKMKNEKKNNQTKNTKENSSLNTISKKNENSEIKNQNNPNNEANNIKHTEKRTNNKITVKNEENIKNNYNNTNDINKHTKNSCLKESNISPNNNYEKTNNVNHIIINDIANDHEDQNDTLKCSDIYINEKNLVNKNNSDVINDNKKSKSKENTYNIRNYNNILNNTLIETNKINNTAINLNSSTTINSNYLNEIKNDRNVVKEKNIINNTVNQYCKNDKICNTYNENNNNNNNNNNNYCKKEKSYNKENNKTNLIKFPCEKILSYILYHNKPYSKNNFYNKQIDLLKINIKQAKNNTIYKEKASINERKISIDSGTLKKPNTNDKNMCINNNTICVNKIKNDSSDLFLHKNKECNYYDDLKNIQNKKKMRNSSDLLNDMHYKLTCNNNDDHDNNGIIFKSENFSSNQSIPFTTSKTLNNISKKNVCKEDILKENNISNSCSNICDKKNTCNCNEKKEKNEKNENCVNLNLKDSINSDTLSIFKNAINLLLKDLKYKCVPHFDKQFLNIVEIIDNHLSYVNSIFNENFLITYVHLFDICVSNNILPSQMDQKIQKVFCNALIAFHILLFNFHKEKKN</sequence>
<evidence type="ECO:0000256" key="2">
    <source>
        <dbReference type="ARBA" id="ARBA00023015"/>
    </source>
</evidence>
<reference evidence="9 10" key="1">
    <citation type="submission" date="2015-04" db="EMBL/GenBank/DDBJ databases">
        <authorList>
            <consortium name="Pathogen Informatics"/>
        </authorList>
    </citation>
    <scope>NUCLEOTIDE SEQUENCE [LARGE SCALE GENOMIC DNA]</scope>
    <source>
        <strain evidence="9 10">SGS1</strain>
    </source>
</reference>
<feature type="compositionally biased region" description="Polar residues" evidence="6">
    <location>
        <begin position="243"/>
        <end position="257"/>
    </location>
</feature>
<dbReference type="Proteomes" id="UP000220158">
    <property type="component" value="Chromosome 13"/>
</dbReference>
<evidence type="ECO:0000256" key="3">
    <source>
        <dbReference type="ARBA" id="ARBA00023125"/>
    </source>
</evidence>
<evidence type="ECO:0000256" key="4">
    <source>
        <dbReference type="ARBA" id="ARBA00023163"/>
    </source>
</evidence>
<evidence type="ECO:0000259" key="8">
    <source>
        <dbReference type="Pfam" id="PF14733"/>
    </source>
</evidence>
<dbReference type="EMBL" id="LN835308">
    <property type="protein sequence ID" value="CRH03860.1"/>
    <property type="molecule type" value="Genomic_DNA"/>
</dbReference>
<evidence type="ECO:0000256" key="1">
    <source>
        <dbReference type="ARBA" id="ARBA00004123"/>
    </source>
</evidence>
<keyword evidence="2" id="KW-0805">Transcription regulation</keyword>
<dbReference type="RefSeq" id="XP_028535867.1">
    <property type="nucleotide sequence ID" value="XM_028678752.1"/>
</dbReference>
<evidence type="ECO:0000256" key="6">
    <source>
        <dbReference type="SAM" id="MobiDB-lite"/>
    </source>
</evidence>